<evidence type="ECO:0000256" key="1">
    <source>
        <dbReference type="SAM" id="Phobius"/>
    </source>
</evidence>
<sequence>MEPRIAKLEAQVAAIHSDLGRLTGVPVDLATVKERISHVPTRVEVKTDIEAAVDKAAARVQRTVAIVGGVVSLVVAAINYGPRLLG</sequence>
<gene>
    <name evidence="2" type="ORF">EO081_07575</name>
</gene>
<evidence type="ECO:0000313" key="3">
    <source>
        <dbReference type="Proteomes" id="UP000292347"/>
    </source>
</evidence>
<dbReference type="Proteomes" id="UP000292347">
    <property type="component" value="Unassembled WGS sequence"/>
</dbReference>
<reference evidence="2 3" key="1">
    <citation type="submission" date="2019-01" db="EMBL/GenBank/DDBJ databases">
        <title>Sphingomonas mucosissima sp. nov. and Sphingomonas desiccabilis sp. nov., from biological soil crusts in the Colorado Plateau, USA.</title>
        <authorList>
            <person name="Zhu D."/>
        </authorList>
    </citation>
    <scope>NUCLEOTIDE SEQUENCE [LARGE SCALE GENOMIC DNA]</scope>
    <source>
        <strain evidence="2 3">CP1D</strain>
    </source>
</reference>
<dbReference type="EMBL" id="SDPT01000001">
    <property type="protein sequence ID" value="RXZ35468.1"/>
    <property type="molecule type" value="Genomic_DNA"/>
</dbReference>
<feature type="transmembrane region" description="Helical" evidence="1">
    <location>
        <begin position="63"/>
        <end position="81"/>
    </location>
</feature>
<keyword evidence="1" id="KW-1133">Transmembrane helix</keyword>
<protein>
    <submittedName>
        <fullName evidence="2">Uncharacterized protein</fullName>
    </submittedName>
</protein>
<organism evidence="2 3">
    <name type="scientific">Sphingomonas desiccabilis</name>
    <dbReference type="NCBI Taxonomy" id="429134"/>
    <lineage>
        <taxon>Bacteria</taxon>
        <taxon>Pseudomonadati</taxon>
        <taxon>Pseudomonadota</taxon>
        <taxon>Alphaproteobacteria</taxon>
        <taxon>Sphingomonadales</taxon>
        <taxon>Sphingomonadaceae</taxon>
        <taxon>Sphingomonas</taxon>
    </lineage>
</organism>
<name>A0A4Q2J0Y0_9SPHN</name>
<keyword evidence="1" id="KW-0472">Membrane</keyword>
<accession>A0A4Q2J0Y0</accession>
<keyword evidence="1" id="KW-0812">Transmembrane</keyword>
<comment type="caution">
    <text evidence="2">The sequence shown here is derived from an EMBL/GenBank/DDBJ whole genome shotgun (WGS) entry which is preliminary data.</text>
</comment>
<keyword evidence="3" id="KW-1185">Reference proteome</keyword>
<proteinExistence type="predicted"/>
<evidence type="ECO:0000313" key="2">
    <source>
        <dbReference type="EMBL" id="RXZ35468.1"/>
    </source>
</evidence>
<dbReference type="AlphaFoldDB" id="A0A4Q2J0Y0"/>